<gene>
    <name evidence="8" type="primary">trpG</name>
    <name evidence="8" type="ORF">NADRNF5_1094</name>
</gene>
<feature type="domain" description="Glutamine amidotransferase" evidence="7">
    <location>
        <begin position="4"/>
        <end position="191"/>
    </location>
</feature>
<comment type="catalytic activity">
    <reaction evidence="6">
        <text>chorismate + L-glutamine = anthranilate + pyruvate + L-glutamate + H(+)</text>
        <dbReference type="Rhea" id="RHEA:21732"/>
        <dbReference type="ChEBI" id="CHEBI:15361"/>
        <dbReference type="ChEBI" id="CHEBI:15378"/>
        <dbReference type="ChEBI" id="CHEBI:16567"/>
        <dbReference type="ChEBI" id="CHEBI:29748"/>
        <dbReference type="ChEBI" id="CHEBI:29985"/>
        <dbReference type="ChEBI" id="CHEBI:58359"/>
        <dbReference type="EC" id="4.1.3.27"/>
    </reaction>
</comment>
<evidence type="ECO:0000256" key="3">
    <source>
        <dbReference type="ARBA" id="ARBA00022822"/>
    </source>
</evidence>
<name>A0A0D5C1U4_9ARCH</name>
<comment type="pathway">
    <text evidence="1">Amino-acid biosynthesis; L-tryptophan biosynthesis; L-tryptophan from chorismate: step 1/5.</text>
</comment>
<dbReference type="PRINTS" id="PR00097">
    <property type="entry name" value="ANTSNTHASEII"/>
</dbReference>
<keyword evidence="4" id="KW-0315">Glutamine amidotransferase</keyword>
<evidence type="ECO:0000256" key="4">
    <source>
        <dbReference type="ARBA" id="ARBA00022962"/>
    </source>
</evidence>
<evidence type="ECO:0000313" key="9">
    <source>
        <dbReference type="Proteomes" id="UP000032408"/>
    </source>
</evidence>
<evidence type="ECO:0000256" key="5">
    <source>
        <dbReference type="ARBA" id="ARBA00023141"/>
    </source>
</evidence>
<dbReference type="InterPro" id="IPR017926">
    <property type="entry name" value="GATASE"/>
</dbReference>
<dbReference type="InterPro" id="IPR029062">
    <property type="entry name" value="Class_I_gatase-like"/>
</dbReference>
<dbReference type="SUPFAM" id="SSF52317">
    <property type="entry name" value="Class I glutamine amidotransferase-like"/>
    <property type="match status" value="1"/>
</dbReference>
<dbReference type="InterPro" id="IPR050472">
    <property type="entry name" value="Anth_synth/Amidotransfase"/>
</dbReference>
<keyword evidence="3" id="KW-0028">Amino-acid biosynthesis</keyword>
<dbReference type="STRING" id="1580092.NADRNF5_1094"/>
<dbReference type="Pfam" id="PF00117">
    <property type="entry name" value="GATase"/>
    <property type="match status" value="1"/>
</dbReference>
<dbReference type="PANTHER" id="PTHR43418">
    <property type="entry name" value="MULTIFUNCTIONAL TRYPTOPHAN BIOSYNTHESIS PROTEIN-RELATED"/>
    <property type="match status" value="1"/>
</dbReference>
<dbReference type="EC" id="4.1.3.27" evidence="2"/>
<keyword evidence="3" id="KW-0822">Tryptophan biosynthesis</keyword>
<organism evidence="8 9">
    <name type="scientific">Nitrosopumilus adriaticus</name>
    <dbReference type="NCBI Taxonomy" id="1580092"/>
    <lineage>
        <taxon>Archaea</taxon>
        <taxon>Nitrososphaerota</taxon>
        <taxon>Nitrososphaeria</taxon>
        <taxon>Nitrosopumilales</taxon>
        <taxon>Nitrosopumilaceae</taxon>
        <taxon>Nitrosopumilus</taxon>
    </lineage>
</organism>
<keyword evidence="9" id="KW-1185">Reference proteome</keyword>
<dbReference type="GO" id="GO:0000162">
    <property type="term" value="P:L-tryptophan biosynthetic process"/>
    <property type="evidence" value="ECO:0007669"/>
    <property type="project" value="UniProtKB-KW"/>
</dbReference>
<dbReference type="CDD" id="cd01743">
    <property type="entry name" value="GATase1_Anthranilate_Synthase"/>
    <property type="match status" value="1"/>
</dbReference>
<dbReference type="Gene3D" id="3.40.50.880">
    <property type="match status" value="1"/>
</dbReference>
<dbReference type="FunFam" id="3.40.50.880:FF:000003">
    <property type="entry name" value="Anthranilate synthase component II"/>
    <property type="match status" value="1"/>
</dbReference>
<evidence type="ECO:0000259" key="7">
    <source>
        <dbReference type="Pfam" id="PF00117"/>
    </source>
</evidence>
<proteinExistence type="predicted"/>
<reference evidence="8 9" key="2">
    <citation type="journal article" date="2016" name="ISME J.">
        <title>Physiological and genomic characterization of two novel marine thaumarchaeal strains indicates niche differentiation.</title>
        <authorList>
            <person name="Bayer B."/>
            <person name="Vojvoda J."/>
            <person name="Offre P."/>
            <person name="Alves R.J."/>
            <person name="Elisabeth N.H."/>
            <person name="Garcia J.A."/>
            <person name="Volland J.M."/>
            <person name="Srivastava A."/>
            <person name="Schleper C."/>
            <person name="Herndl G.J."/>
        </authorList>
    </citation>
    <scope>NUCLEOTIDE SEQUENCE [LARGE SCALE GENOMIC DNA]</scope>
    <source>
        <strain evidence="8 9">NF5</strain>
    </source>
</reference>
<dbReference type="NCBIfam" id="TIGR00566">
    <property type="entry name" value="trpG_papA"/>
    <property type="match status" value="1"/>
</dbReference>
<dbReference type="GO" id="GO:0005829">
    <property type="term" value="C:cytosol"/>
    <property type="evidence" value="ECO:0007669"/>
    <property type="project" value="TreeGrafter"/>
</dbReference>
<dbReference type="PROSITE" id="PS51273">
    <property type="entry name" value="GATASE_TYPE_1"/>
    <property type="match status" value="1"/>
</dbReference>
<keyword evidence="5" id="KW-0057">Aromatic amino acid biosynthesis</keyword>
<dbReference type="EMBL" id="CP011070">
    <property type="protein sequence ID" value="AJW70784.1"/>
    <property type="molecule type" value="Genomic_DNA"/>
</dbReference>
<protein>
    <recommendedName>
        <fullName evidence="2">anthranilate synthase</fullName>
        <ecNumber evidence="2">4.1.3.27</ecNumber>
    </recommendedName>
</protein>
<evidence type="ECO:0000256" key="1">
    <source>
        <dbReference type="ARBA" id="ARBA00004873"/>
    </source>
</evidence>
<evidence type="ECO:0000256" key="2">
    <source>
        <dbReference type="ARBA" id="ARBA00012266"/>
    </source>
</evidence>
<sequence length="201" mass="22284">MKFLIIDNYDSFVYNIAQYLGELGVESKVIRNDKITLEQIKHNNYDGIIISPGPGTPEEKKYFGVCSDVIKEIGPTTPILGVCLGHQGIIHAFGGKVTNAGCVRHGKTSPVKHSNSELFQNVKNPFRATRYHSLVGDKTIIPDILQVTATAEDDGEVMGISHKKYLIQGVQFHPESIMTEDGKKILENFINQVKERKSGSK</sequence>
<dbReference type="GeneID" id="24820302"/>
<dbReference type="HOGENOM" id="CLU_014340_1_2_2"/>
<dbReference type="AlphaFoldDB" id="A0A0D5C1U4"/>
<reference evidence="9" key="1">
    <citation type="submission" date="2015-03" db="EMBL/GenBank/DDBJ databases">
        <title>Characterization of two novel Thaumarchaeota isolated from the Northern Adriatic Sea.</title>
        <authorList>
            <person name="Bayer B."/>
            <person name="Vojvoda J."/>
            <person name="Offre P."/>
            <person name="Srivastava A."/>
            <person name="Elisabeth N."/>
            <person name="Garcia J.A.L."/>
            <person name="Schleper C."/>
            <person name="Herndl G.J."/>
        </authorList>
    </citation>
    <scope>NUCLEOTIDE SEQUENCE [LARGE SCALE GENOMIC DNA]</scope>
    <source>
        <strain evidence="9">NF5</strain>
    </source>
</reference>
<accession>A0A0D5C1U4</accession>
<dbReference type="PRINTS" id="PR00096">
    <property type="entry name" value="GATASE"/>
</dbReference>
<dbReference type="InterPro" id="IPR006221">
    <property type="entry name" value="TrpG/PapA_dom"/>
</dbReference>
<dbReference type="KEGG" id="nin:NADRNF5_1094"/>
<evidence type="ECO:0000313" key="8">
    <source>
        <dbReference type="EMBL" id="AJW70784.1"/>
    </source>
</evidence>
<evidence type="ECO:0000256" key="6">
    <source>
        <dbReference type="ARBA" id="ARBA00047683"/>
    </source>
</evidence>
<dbReference type="Proteomes" id="UP000032408">
    <property type="component" value="Chromosome"/>
</dbReference>
<dbReference type="PANTHER" id="PTHR43418:SF4">
    <property type="entry name" value="MULTIFUNCTIONAL TRYPTOPHAN BIOSYNTHESIS PROTEIN"/>
    <property type="match status" value="1"/>
</dbReference>
<dbReference type="RefSeq" id="WP_048116088.1">
    <property type="nucleotide sequence ID" value="NZ_CP011070.1"/>
</dbReference>
<dbReference type="OrthoDB" id="3321at2157"/>
<dbReference type="GO" id="GO:0004049">
    <property type="term" value="F:anthranilate synthase activity"/>
    <property type="evidence" value="ECO:0007669"/>
    <property type="project" value="UniProtKB-EC"/>
</dbReference>
<keyword evidence="8" id="KW-0456">Lyase</keyword>